<proteinExistence type="predicted"/>
<protein>
    <recommendedName>
        <fullName evidence="5">DUF3667 domain-containing protein</fullName>
    </recommendedName>
</protein>
<keyword evidence="1" id="KW-1133">Transmembrane helix</keyword>
<name>A0ABS6XAD8_9BACT</name>
<keyword evidence="2" id="KW-0732">Signal</keyword>
<feature type="transmembrane region" description="Helical" evidence="1">
    <location>
        <begin position="227"/>
        <end position="252"/>
    </location>
</feature>
<dbReference type="RefSeq" id="WP_199109491.1">
    <property type="nucleotide sequence ID" value="NZ_JAHWXQ010000002.1"/>
</dbReference>
<feature type="signal peptide" evidence="2">
    <location>
        <begin position="1"/>
        <end position="18"/>
    </location>
</feature>
<dbReference type="Gene3D" id="3.90.930.1">
    <property type="match status" value="1"/>
</dbReference>
<evidence type="ECO:0008006" key="5">
    <source>
        <dbReference type="Google" id="ProtNLM"/>
    </source>
</evidence>
<feature type="transmembrane region" description="Helical" evidence="1">
    <location>
        <begin position="198"/>
        <end position="221"/>
    </location>
</feature>
<evidence type="ECO:0000256" key="2">
    <source>
        <dbReference type="SAM" id="SignalP"/>
    </source>
</evidence>
<gene>
    <name evidence="3" type="ORF">KYK27_07885</name>
</gene>
<dbReference type="SUPFAM" id="SSF82185">
    <property type="entry name" value="Histone H3 K4-specific methyltransferase SET7/9 N-terminal domain"/>
    <property type="match status" value="1"/>
</dbReference>
<evidence type="ECO:0000256" key="1">
    <source>
        <dbReference type="SAM" id="Phobius"/>
    </source>
</evidence>
<dbReference type="Proteomes" id="UP000774935">
    <property type="component" value="Unassembled WGS sequence"/>
</dbReference>
<evidence type="ECO:0000313" key="4">
    <source>
        <dbReference type="Proteomes" id="UP000774935"/>
    </source>
</evidence>
<reference evidence="3 4" key="1">
    <citation type="submission" date="2021-07" db="EMBL/GenBank/DDBJ databases">
        <authorList>
            <person name="Kim M.K."/>
        </authorList>
    </citation>
    <scope>NUCLEOTIDE SEQUENCE [LARGE SCALE GENOMIC DNA]</scope>
    <source>
        <strain evidence="3 4">HLY7-15</strain>
    </source>
</reference>
<keyword evidence="4" id="KW-1185">Reference proteome</keyword>
<keyword evidence="1" id="KW-0472">Membrane</keyword>
<feature type="chain" id="PRO_5046072286" description="DUF3667 domain-containing protein" evidence="2">
    <location>
        <begin position="19"/>
        <end position="292"/>
    </location>
</feature>
<sequence length="292" mass="34068">MRHYFFVWLFILSKAAVATPVDTIYTYYPNGKVKAVKVVQQRNILSEMVYLENGNRKHKWDLQKSVVYSYNSFGDTGDSSAAYFLKKSPYYTIYQYYGDSPNLLHIERYQDNVRHGKAQYFHRNGQLKAEGEFDNWEKVGFWKYGSENGSRDFHWHIINHSYYEQGISVFYTILPFLITLSLIIVVGYRLSKKGLYPLYYRITVILPFALFALWALAIGVLGRSESVVAVFFVILHTTTLAMVLLSLINVIWAKRLHVRRYVSLLLVFVGLFFYFFLIWLKVIGAIAGVMVM</sequence>
<keyword evidence="1" id="KW-0812">Transmembrane</keyword>
<evidence type="ECO:0000313" key="3">
    <source>
        <dbReference type="EMBL" id="MBW3364958.1"/>
    </source>
</evidence>
<dbReference type="EMBL" id="JAHWXQ010000002">
    <property type="protein sequence ID" value="MBW3364958.1"/>
    <property type="molecule type" value="Genomic_DNA"/>
</dbReference>
<feature type="transmembrane region" description="Helical" evidence="1">
    <location>
        <begin position="264"/>
        <end position="291"/>
    </location>
</feature>
<comment type="caution">
    <text evidence="3">The sequence shown here is derived from an EMBL/GenBank/DDBJ whole genome shotgun (WGS) entry which is preliminary data.</text>
</comment>
<organism evidence="3 4">
    <name type="scientific">Pontibacter populi</name>
    <dbReference type="NCBI Taxonomy" id="890055"/>
    <lineage>
        <taxon>Bacteria</taxon>
        <taxon>Pseudomonadati</taxon>
        <taxon>Bacteroidota</taxon>
        <taxon>Cytophagia</taxon>
        <taxon>Cytophagales</taxon>
        <taxon>Hymenobacteraceae</taxon>
        <taxon>Pontibacter</taxon>
    </lineage>
</organism>
<accession>A0ABS6XAD8</accession>
<feature type="transmembrane region" description="Helical" evidence="1">
    <location>
        <begin position="169"/>
        <end position="191"/>
    </location>
</feature>